<comment type="caution">
    <text evidence="1">The sequence shown here is derived from an EMBL/GenBank/DDBJ whole genome shotgun (WGS) entry which is preliminary data.</text>
</comment>
<sequence>ETRPPRCDRHVTIPRRVIARYPVHGFPADRILLGGGTTTCALPRKTLDQPWATSLPGYPPHNGREIRAQFLEGMWLYKRSGEWGVQVLSRKCCIDRAQGEKAVR</sequence>
<gene>
    <name evidence="1" type="ORF">MYCIT1_LOCUS11354</name>
</gene>
<accession>A0AAD2H545</accession>
<dbReference type="AlphaFoldDB" id="A0AAD2H545"/>
<feature type="non-terminal residue" evidence="1">
    <location>
        <position position="104"/>
    </location>
</feature>
<name>A0AAD2H545_9AGAR</name>
<evidence type="ECO:0000313" key="2">
    <source>
        <dbReference type="Proteomes" id="UP001295794"/>
    </source>
</evidence>
<proteinExistence type="predicted"/>
<dbReference type="Proteomes" id="UP001295794">
    <property type="component" value="Unassembled WGS sequence"/>
</dbReference>
<keyword evidence="2" id="KW-1185">Reference proteome</keyword>
<protein>
    <submittedName>
        <fullName evidence="1">Uncharacterized protein</fullName>
    </submittedName>
</protein>
<reference evidence="1" key="1">
    <citation type="submission" date="2023-11" db="EMBL/GenBank/DDBJ databases">
        <authorList>
            <person name="De Vega J J."/>
            <person name="De Vega J J."/>
        </authorList>
    </citation>
    <scope>NUCLEOTIDE SEQUENCE</scope>
</reference>
<dbReference type="EMBL" id="CAVNYO010000138">
    <property type="protein sequence ID" value="CAK5268233.1"/>
    <property type="molecule type" value="Genomic_DNA"/>
</dbReference>
<organism evidence="1 2">
    <name type="scientific">Mycena citricolor</name>
    <dbReference type="NCBI Taxonomy" id="2018698"/>
    <lineage>
        <taxon>Eukaryota</taxon>
        <taxon>Fungi</taxon>
        <taxon>Dikarya</taxon>
        <taxon>Basidiomycota</taxon>
        <taxon>Agaricomycotina</taxon>
        <taxon>Agaricomycetes</taxon>
        <taxon>Agaricomycetidae</taxon>
        <taxon>Agaricales</taxon>
        <taxon>Marasmiineae</taxon>
        <taxon>Mycenaceae</taxon>
        <taxon>Mycena</taxon>
    </lineage>
</organism>
<evidence type="ECO:0000313" key="1">
    <source>
        <dbReference type="EMBL" id="CAK5268233.1"/>
    </source>
</evidence>